<dbReference type="InterPro" id="IPR001128">
    <property type="entry name" value="Cyt_P450"/>
</dbReference>
<dbReference type="GO" id="GO:0016705">
    <property type="term" value="F:oxidoreductase activity, acting on paired donors, with incorporation or reduction of molecular oxygen"/>
    <property type="evidence" value="ECO:0007669"/>
    <property type="project" value="InterPro"/>
</dbReference>
<keyword evidence="3 7" id="KW-0479">Metal-binding</keyword>
<keyword evidence="2" id="KW-0812">Transmembrane</keyword>
<reference evidence="9" key="1">
    <citation type="submission" date="2023-07" db="EMBL/GenBank/DDBJ databases">
        <title>A chromosome-level genome assembly of Lolium multiflorum.</title>
        <authorList>
            <person name="Chen Y."/>
            <person name="Copetti D."/>
            <person name="Kolliker R."/>
            <person name="Studer B."/>
        </authorList>
    </citation>
    <scope>NUCLEOTIDE SEQUENCE</scope>
    <source>
        <strain evidence="9">02402/16</strain>
        <tissue evidence="9">Leaf</tissue>
    </source>
</reference>
<gene>
    <name evidence="9" type="ORF">QYE76_064413</name>
</gene>
<accession>A0AAD8W7X4</accession>
<keyword evidence="4" id="KW-1133">Transmembrane helix</keyword>
<proteinExistence type="inferred from homology"/>
<evidence type="ECO:0000256" key="2">
    <source>
        <dbReference type="ARBA" id="ARBA00022692"/>
    </source>
</evidence>
<organism evidence="9 10">
    <name type="scientific">Lolium multiflorum</name>
    <name type="common">Italian ryegrass</name>
    <name type="synonym">Lolium perenne subsp. multiflorum</name>
    <dbReference type="NCBI Taxonomy" id="4521"/>
    <lineage>
        <taxon>Eukaryota</taxon>
        <taxon>Viridiplantae</taxon>
        <taxon>Streptophyta</taxon>
        <taxon>Embryophyta</taxon>
        <taxon>Tracheophyta</taxon>
        <taxon>Spermatophyta</taxon>
        <taxon>Magnoliopsida</taxon>
        <taxon>Liliopsida</taxon>
        <taxon>Poales</taxon>
        <taxon>Poaceae</taxon>
        <taxon>BOP clade</taxon>
        <taxon>Pooideae</taxon>
        <taxon>Poodae</taxon>
        <taxon>Poeae</taxon>
        <taxon>Poeae Chloroplast Group 2 (Poeae type)</taxon>
        <taxon>Loliodinae</taxon>
        <taxon>Loliinae</taxon>
        <taxon>Lolium</taxon>
    </lineage>
</organism>
<dbReference type="InterPro" id="IPR036396">
    <property type="entry name" value="Cyt_P450_sf"/>
</dbReference>
<evidence type="ECO:0000256" key="3">
    <source>
        <dbReference type="ARBA" id="ARBA00022723"/>
    </source>
</evidence>
<dbReference type="CDD" id="cd11064">
    <property type="entry name" value="CYP86A"/>
    <property type="match status" value="1"/>
</dbReference>
<dbReference type="InterPro" id="IPR002401">
    <property type="entry name" value="Cyt_P450_E_grp-I"/>
</dbReference>
<evidence type="ECO:0000256" key="6">
    <source>
        <dbReference type="ARBA" id="ARBA00023004"/>
    </source>
</evidence>
<evidence type="ECO:0000256" key="5">
    <source>
        <dbReference type="ARBA" id="ARBA00023002"/>
    </source>
</evidence>
<dbReference type="GO" id="GO:0004497">
    <property type="term" value="F:monooxygenase activity"/>
    <property type="evidence" value="ECO:0007669"/>
    <property type="project" value="UniProtKB-KW"/>
</dbReference>
<dbReference type="Proteomes" id="UP001231189">
    <property type="component" value="Unassembled WGS sequence"/>
</dbReference>
<dbReference type="PANTHER" id="PTHR24296">
    <property type="entry name" value="CYTOCHROME P450"/>
    <property type="match status" value="1"/>
</dbReference>
<dbReference type="Pfam" id="PF00067">
    <property type="entry name" value="p450"/>
    <property type="match status" value="1"/>
</dbReference>
<keyword evidence="6 7" id="KW-0408">Iron</keyword>
<evidence type="ECO:0000256" key="4">
    <source>
        <dbReference type="ARBA" id="ARBA00022989"/>
    </source>
</evidence>
<dbReference type="EMBL" id="JAUUTY010000004">
    <property type="protein sequence ID" value="KAK1646608.1"/>
    <property type="molecule type" value="Genomic_DNA"/>
</dbReference>
<evidence type="ECO:0000313" key="10">
    <source>
        <dbReference type="Proteomes" id="UP001231189"/>
    </source>
</evidence>
<dbReference type="InterPro" id="IPR017972">
    <property type="entry name" value="Cyt_P450_CS"/>
</dbReference>
<comment type="caution">
    <text evidence="9">The sequence shown here is derived from an EMBL/GenBank/DDBJ whole genome shotgun (WGS) entry which is preliminary data.</text>
</comment>
<sequence>MRTMASPLLPAELLVSISALFLLVAFCMYTMSMRSKNPLRPTEWPIVGILPSLVVNLHRLHDYATDALACCGHNFKSCLPGMRFLLTCDPTNIRHIFTSNHANYLKGKEFSEMFDVTDGSFFTIDGEPCRRQRARIQSIFSSPRLLALMAECCRDKVEKGVTPLLARMAKTAAPFDMHNLLTRFAFDVTATPIFGVDPGLLSTSSAGSAGMHAVVAMDTVMEVGLFRHTLPMCCWKAMRWLNVGPERKLAAAHKVLRGFVAEMIERRKLMTDGYAGVLESHVSSVEIIMSTYINDPEYSDDLLCATLINFMIAGRDTIGTALVWLFYNLAQNADVVACIRKELAPIASRKAAAAAATTMVTFEPDEMKPLVYMHAVLYESLRLFPPIPIERKTVVADDVLPSGHAVRAGDTILVSLYSLGRMQDVWGEDCMEYRPERWLSGKVGDGLRYVPTHKFLAFNSGPRMCLGKDIAIMQMKTAVAAIVWNFDVEVLEGQSVHPKFSCILQTKNGLMMKVKKREM</sequence>
<dbReference type="GO" id="GO:0020037">
    <property type="term" value="F:heme binding"/>
    <property type="evidence" value="ECO:0007669"/>
    <property type="project" value="InterPro"/>
</dbReference>
<dbReference type="PROSITE" id="PS00086">
    <property type="entry name" value="CYTOCHROME_P450"/>
    <property type="match status" value="1"/>
</dbReference>
<comment type="cofactor">
    <cofactor evidence="7">
        <name>heme</name>
        <dbReference type="ChEBI" id="CHEBI:30413"/>
    </cofactor>
</comment>
<evidence type="ECO:0000256" key="8">
    <source>
        <dbReference type="RuleBase" id="RU000461"/>
    </source>
</evidence>
<dbReference type="PRINTS" id="PR00463">
    <property type="entry name" value="EP450I"/>
</dbReference>
<keyword evidence="8" id="KW-0503">Monooxygenase</keyword>
<dbReference type="SUPFAM" id="SSF48264">
    <property type="entry name" value="Cytochrome P450"/>
    <property type="match status" value="1"/>
</dbReference>
<dbReference type="GO" id="GO:0006629">
    <property type="term" value="P:lipid metabolic process"/>
    <property type="evidence" value="ECO:0007669"/>
    <property type="project" value="UniProtKB-ARBA"/>
</dbReference>
<dbReference type="PRINTS" id="PR00385">
    <property type="entry name" value="P450"/>
</dbReference>
<comment type="similarity">
    <text evidence="1 8">Belongs to the cytochrome P450 family.</text>
</comment>
<evidence type="ECO:0000313" key="9">
    <source>
        <dbReference type="EMBL" id="KAK1646608.1"/>
    </source>
</evidence>
<feature type="binding site" description="axial binding residue" evidence="7">
    <location>
        <position position="465"/>
    </location>
    <ligand>
        <name>heme</name>
        <dbReference type="ChEBI" id="CHEBI:30413"/>
    </ligand>
    <ligandPart>
        <name>Fe</name>
        <dbReference type="ChEBI" id="CHEBI:18248"/>
    </ligandPart>
</feature>
<protein>
    <submittedName>
        <fullName evidence="9">Uncharacterized protein</fullName>
    </submittedName>
</protein>
<keyword evidence="5 8" id="KW-0560">Oxidoreductase</keyword>
<dbReference type="GO" id="GO:0005506">
    <property type="term" value="F:iron ion binding"/>
    <property type="evidence" value="ECO:0007669"/>
    <property type="project" value="InterPro"/>
</dbReference>
<keyword evidence="7 8" id="KW-0349">Heme</keyword>
<keyword evidence="4" id="KW-0472">Membrane</keyword>
<evidence type="ECO:0000256" key="1">
    <source>
        <dbReference type="ARBA" id="ARBA00010617"/>
    </source>
</evidence>
<name>A0AAD8W7X4_LOLMU</name>
<keyword evidence="10" id="KW-1185">Reference proteome</keyword>
<evidence type="ECO:0000256" key="7">
    <source>
        <dbReference type="PIRSR" id="PIRSR602401-1"/>
    </source>
</evidence>
<dbReference type="AlphaFoldDB" id="A0AAD8W7X4"/>
<dbReference type="Gene3D" id="1.10.630.10">
    <property type="entry name" value="Cytochrome P450"/>
    <property type="match status" value="1"/>
</dbReference>